<feature type="domain" description="EamA" evidence="6">
    <location>
        <begin position="156"/>
        <end position="296"/>
    </location>
</feature>
<dbReference type="Proteomes" id="UP000061135">
    <property type="component" value="Chromosome"/>
</dbReference>
<dbReference type="SUPFAM" id="SSF103481">
    <property type="entry name" value="Multidrug resistance efflux transporter EmrE"/>
    <property type="match status" value="2"/>
</dbReference>
<keyword evidence="3 5" id="KW-1133">Transmembrane helix</keyword>
<feature type="transmembrane region" description="Helical" evidence="5">
    <location>
        <begin position="186"/>
        <end position="205"/>
    </location>
</feature>
<feature type="transmembrane region" description="Helical" evidence="5">
    <location>
        <begin position="279"/>
        <end position="298"/>
    </location>
</feature>
<protein>
    <submittedName>
        <fullName evidence="7">EamA-like transporter family</fullName>
    </submittedName>
</protein>
<dbReference type="InterPro" id="IPR037185">
    <property type="entry name" value="EmrE-like"/>
</dbReference>
<feature type="transmembrane region" description="Helical" evidence="5">
    <location>
        <begin position="101"/>
        <end position="123"/>
    </location>
</feature>
<evidence type="ECO:0000256" key="4">
    <source>
        <dbReference type="ARBA" id="ARBA00023136"/>
    </source>
</evidence>
<dbReference type="PANTHER" id="PTHR32322">
    <property type="entry name" value="INNER MEMBRANE TRANSPORTER"/>
    <property type="match status" value="1"/>
</dbReference>
<dbReference type="GO" id="GO:0016020">
    <property type="term" value="C:membrane"/>
    <property type="evidence" value="ECO:0007669"/>
    <property type="project" value="UniProtKB-SubCell"/>
</dbReference>
<feature type="transmembrane region" description="Helical" evidence="5">
    <location>
        <begin position="48"/>
        <end position="66"/>
    </location>
</feature>
<feature type="transmembrane region" description="Helical" evidence="5">
    <location>
        <begin position="21"/>
        <end position="42"/>
    </location>
</feature>
<dbReference type="EMBL" id="CP007501">
    <property type="protein sequence ID" value="AKD24696.1"/>
    <property type="molecule type" value="Genomic_DNA"/>
</dbReference>
<evidence type="ECO:0000313" key="7">
    <source>
        <dbReference type="EMBL" id="AKD24696.1"/>
    </source>
</evidence>
<evidence type="ECO:0000256" key="1">
    <source>
        <dbReference type="ARBA" id="ARBA00004141"/>
    </source>
</evidence>
<keyword evidence="8" id="KW-1185">Reference proteome</keyword>
<evidence type="ECO:0000313" key="8">
    <source>
        <dbReference type="Proteomes" id="UP000061135"/>
    </source>
</evidence>
<feature type="transmembrane region" description="Helical" evidence="5">
    <location>
        <begin position="217"/>
        <end position="239"/>
    </location>
</feature>
<dbReference type="PATRIC" id="fig|576611.7.peg.364"/>
<accession>A0A0E3ZIU7</accession>
<gene>
    <name evidence="7" type="ORF">CL55_00003630</name>
</gene>
<keyword evidence="2 5" id="KW-0812">Transmembrane</keyword>
<feature type="transmembrane region" description="Helical" evidence="5">
    <location>
        <begin position="73"/>
        <end position="95"/>
    </location>
</feature>
<dbReference type="KEGG" id="pdq:CL55_00003630"/>
<dbReference type="Pfam" id="PF00892">
    <property type="entry name" value="EamA"/>
    <property type="match status" value="2"/>
</dbReference>
<feature type="transmembrane region" description="Helical" evidence="5">
    <location>
        <begin position="155"/>
        <end position="174"/>
    </location>
</feature>
<evidence type="ECO:0000256" key="5">
    <source>
        <dbReference type="SAM" id="Phobius"/>
    </source>
</evidence>
<evidence type="ECO:0000259" key="6">
    <source>
        <dbReference type="Pfam" id="PF00892"/>
    </source>
</evidence>
<sequence length="309" mass="33457">MNSSQALRDHQPENQLPVSHLLLALGIVAVWGTNFVVIKNSLASFPPFYFAALRYIFVLLPFVFFLRRPKVSWINLCIYGLATGVGQFGVMYYAVNSQISPGLASLVVQTQVFFTIGFAMLFAKEGLKPYQAVAVAIAMIGLGIIALHTDATTTFLGLALVVFAGLSWGVANTVSRMAGAINMLSYVVWASAFSIPPLLLVSLIFEGGASHLWEVTLVAPMGAWIGVLWQSWANTLFGYAAWGWLLSKHPAAVVAPAPLLVPIFGMGASAFFLGEALPAWKVEAASLVIAGLVVNLFWPTLREQSRQFF</sequence>
<keyword evidence="4 5" id="KW-0472">Membrane</keyword>
<feature type="transmembrane region" description="Helical" evidence="5">
    <location>
        <begin position="251"/>
        <end position="273"/>
    </location>
</feature>
<dbReference type="InterPro" id="IPR050638">
    <property type="entry name" value="AA-Vitamin_Transporters"/>
</dbReference>
<name>A0A0E3ZIU7_9BURK</name>
<feature type="domain" description="EamA" evidence="6">
    <location>
        <begin position="21"/>
        <end position="146"/>
    </location>
</feature>
<dbReference type="STRING" id="1835254.CL55_00003630"/>
<organism evidence="7 8">
    <name type="scientific">Polynucleobacter duraquae</name>
    <dbReference type="NCBI Taxonomy" id="1835254"/>
    <lineage>
        <taxon>Bacteria</taxon>
        <taxon>Pseudomonadati</taxon>
        <taxon>Pseudomonadota</taxon>
        <taxon>Betaproteobacteria</taxon>
        <taxon>Burkholderiales</taxon>
        <taxon>Burkholderiaceae</taxon>
        <taxon>Polynucleobacter</taxon>
    </lineage>
</organism>
<evidence type="ECO:0000256" key="3">
    <source>
        <dbReference type="ARBA" id="ARBA00022989"/>
    </source>
</evidence>
<evidence type="ECO:0000256" key="2">
    <source>
        <dbReference type="ARBA" id="ARBA00022692"/>
    </source>
</evidence>
<reference evidence="7 8" key="1">
    <citation type="submission" date="2014-03" db="EMBL/GenBank/DDBJ databases">
        <title>Genome of Polynucleobacter strain MWH-MoK4.</title>
        <authorList>
            <person name="Hahn M.W."/>
        </authorList>
    </citation>
    <scope>NUCLEOTIDE SEQUENCE [LARGE SCALE GENOMIC DNA]</scope>
    <source>
        <strain evidence="7 8">MWH-MoK4</strain>
    </source>
</reference>
<feature type="transmembrane region" description="Helical" evidence="5">
    <location>
        <begin position="130"/>
        <end position="149"/>
    </location>
</feature>
<dbReference type="AlphaFoldDB" id="A0A0E3ZIU7"/>
<dbReference type="PANTHER" id="PTHR32322:SF9">
    <property type="entry name" value="AMINO-ACID METABOLITE EFFLUX PUMP-RELATED"/>
    <property type="match status" value="1"/>
</dbReference>
<comment type="subcellular location">
    <subcellularLocation>
        <location evidence="1">Membrane</location>
        <topology evidence="1">Multi-pass membrane protein</topology>
    </subcellularLocation>
</comment>
<dbReference type="HOGENOM" id="CLU_033863_20_1_4"/>
<proteinExistence type="predicted"/>
<dbReference type="InterPro" id="IPR000620">
    <property type="entry name" value="EamA_dom"/>
</dbReference>